<dbReference type="EMBL" id="FTNV01000001">
    <property type="protein sequence ID" value="SIR87585.1"/>
    <property type="molecule type" value="Genomic_DNA"/>
</dbReference>
<accession>A0A1N7EI33</accession>
<feature type="signal peptide" evidence="1">
    <location>
        <begin position="1"/>
        <end position="20"/>
    </location>
</feature>
<evidence type="ECO:0000313" key="3">
    <source>
        <dbReference type="Proteomes" id="UP000186019"/>
    </source>
</evidence>
<dbReference type="InterPro" id="IPR037175">
    <property type="entry name" value="KFase_sf"/>
</dbReference>
<dbReference type="RefSeq" id="WP_076530278.1">
    <property type="nucleotide sequence ID" value="NZ_FOAC01000001.1"/>
</dbReference>
<dbReference type="SUPFAM" id="SSF102198">
    <property type="entry name" value="Putative cyclase"/>
    <property type="match status" value="1"/>
</dbReference>
<dbReference type="Pfam" id="PF04199">
    <property type="entry name" value="Cyclase"/>
    <property type="match status" value="1"/>
</dbReference>
<evidence type="ECO:0000256" key="1">
    <source>
        <dbReference type="SAM" id="SignalP"/>
    </source>
</evidence>
<gene>
    <name evidence="2" type="ORF">SAMN05421666_0254</name>
</gene>
<sequence>MYKSAIAALCLSTCVTGAMAQDLSSGKWIDLTHSFNADSVYWPTADMFTQTEVFAGHTDGGYYYSAYNFAAAEHGGTHLDAPVHFAEGAMSAEEIPISQLVGPGFVIDVSAQAGEDPDYLVSAKDIEAFEAEHGEIPEGAIVLLNTGRASLYPDRESYMGTAARGAEAVADLHFPGLGLDGAKLLVERGIGAVGLDTPSIDYGQSADFSTHVELMTNNISAFENVADMSELPPTGSMIIALPMKIEGGSGGPLRIVAHLPQ</sequence>
<dbReference type="OrthoDB" id="9777007at2"/>
<keyword evidence="3" id="KW-1185">Reference proteome</keyword>
<protein>
    <submittedName>
        <fullName evidence="2">Kynurenine formamidase</fullName>
    </submittedName>
</protein>
<dbReference type="Proteomes" id="UP000186019">
    <property type="component" value="Unassembled WGS sequence"/>
</dbReference>
<dbReference type="PANTHER" id="PTHR31118">
    <property type="entry name" value="CYCLASE-LIKE PROTEIN 2"/>
    <property type="match status" value="1"/>
</dbReference>
<dbReference type="Gene3D" id="3.50.30.50">
    <property type="entry name" value="Putative cyclase"/>
    <property type="match status" value="1"/>
</dbReference>
<proteinExistence type="predicted"/>
<feature type="chain" id="PRO_5009941363" evidence="1">
    <location>
        <begin position="21"/>
        <end position="261"/>
    </location>
</feature>
<dbReference type="GO" id="GO:0004061">
    <property type="term" value="F:arylformamidase activity"/>
    <property type="evidence" value="ECO:0007669"/>
    <property type="project" value="InterPro"/>
</dbReference>
<organism evidence="2 3">
    <name type="scientific">Roseovarius nanhaiticus</name>
    <dbReference type="NCBI Taxonomy" id="573024"/>
    <lineage>
        <taxon>Bacteria</taxon>
        <taxon>Pseudomonadati</taxon>
        <taxon>Pseudomonadota</taxon>
        <taxon>Alphaproteobacteria</taxon>
        <taxon>Rhodobacterales</taxon>
        <taxon>Roseobacteraceae</taxon>
        <taxon>Roseovarius</taxon>
    </lineage>
</organism>
<reference evidence="2 3" key="1">
    <citation type="submission" date="2017-01" db="EMBL/GenBank/DDBJ databases">
        <authorList>
            <person name="Mah S.A."/>
            <person name="Swanson W.J."/>
            <person name="Moy G.W."/>
            <person name="Vacquier V.D."/>
        </authorList>
    </citation>
    <scope>NUCLEOTIDE SEQUENCE [LARGE SCALE GENOMIC DNA]</scope>
    <source>
        <strain evidence="2 3">DSM 29590</strain>
    </source>
</reference>
<dbReference type="STRING" id="573024.SAMN05216208_1880"/>
<dbReference type="PANTHER" id="PTHR31118:SF12">
    <property type="entry name" value="CYCLASE-LIKE PROTEIN 2"/>
    <property type="match status" value="1"/>
</dbReference>
<name>A0A1N7EI33_9RHOB</name>
<keyword evidence="1" id="KW-0732">Signal</keyword>
<dbReference type="AlphaFoldDB" id="A0A1N7EI33"/>
<dbReference type="GO" id="GO:0019441">
    <property type="term" value="P:L-tryptophan catabolic process to kynurenine"/>
    <property type="evidence" value="ECO:0007669"/>
    <property type="project" value="InterPro"/>
</dbReference>
<evidence type="ECO:0000313" key="2">
    <source>
        <dbReference type="EMBL" id="SIR87585.1"/>
    </source>
</evidence>
<dbReference type="InterPro" id="IPR007325">
    <property type="entry name" value="KFase/CYL"/>
</dbReference>